<dbReference type="InterPro" id="IPR009057">
    <property type="entry name" value="Homeodomain-like_sf"/>
</dbReference>
<dbReference type="RefSeq" id="WP_177719684.1">
    <property type="nucleotide sequence ID" value="NZ_JACRSQ010000005.1"/>
</dbReference>
<dbReference type="SUPFAM" id="SSF51215">
    <property type="entry name" value="Regulatory protein AraC"/>
    <property type="match status" value="1"/>
</dbReference>
<name>A0A926DPR7_9FIRM</name>
<organism evidence="5 6">
    <name type="scientific">Bianquea renquensis</name>
    <dbReference type="NCBI Taxonomy" id="2763661"/>
    <lineage>
        <taxon>Bacteria</taxon>
        <taxon>Bacillati</taxon>
        <taxon>Bacillota</taxon>
        <taxon>Clostridia</taxon>
        <taxon>Eubacteriales</taxon>
        <taxon>Bianqueaceae</taxon>
        <taxon>Bianquea</taxon>
    </lineage>
</organism>
<feature type="domain" description="HTH araC/xylS-type" evidence="4">
    <location>
        <begin position="180"/>
        <end position="278"/>
    </location>
</feature>
<dbReference type="InterPro" id="IPR037923">
    <property type="entry name" value="HTH-like"/>
</dbReference>
<gene>
    <name evidence="5" type="ORF">H8730_05175</name>
</gene>
<dbReference type="PROSITE" id="PS00041">
    <property type="entry name" value="HTH_ARAC_FAMILY_1"/>
    <property type="match status" value="1"/>
</dbReference>
<comment type="caution">
    <text evidence="5">The sequence shown here is derived from an EMBL/GenBank/DDBJ whole genome shotgun (WGS) entry which is preliminary data.</text>
</comment>
<dbReference type="InterPro" id="IPR003313">
    <property type="entry name" value="AraC-bd"/>
</dbReference>
<dbReference type="Pfam" id="PF02311">
    <property type="entry name" value="AraC_binding"/>
    <property type="match status" value="1"/>
</dbReference>
<dbReference type="GO" id="GO:0043565">
    <property type="term" value="F:sequence-specific DNA binding"/>
    <property type="evidence" value="ECO:0007669"/>
    <property type="project" value="InterPro"/>
</dbReference>
<dbReference type="SUPFAM" id="SSF46689">
    <property type="entry name" value="Homeodomain-like"/>
    <property type="match status" value="2"/>
</dbReference>
<dbReference type="PANTHER" id="PTHR43280:SF2">
    <property type="entry name" value="HTH-TYPE TRANSCRIPTIONAL REGULATOR EXSA"/>
    <property type="match status" value="1"/>
</dbReference>
<sequence>MDSQSFYRLEDGIDCNEIAMDRHLVINCTGLCVLPNHFTSHAPQGRNDYYFLYLCKGKLNMQVEGTMRPMLPGQAMVMYPKHEYRYQMMGEEEIRYYWVHFTGFGAASILEECHVPCGKLLTIGSNDEIIRQIKQMFTDFIRRESWYQVAAASRFMTVLTIVGQCLTNATRKIGQLDRILTSLHFIHHHYTESLTLDALAAMEHLSVSRYRTVFRECMGTSPQSFIIDLRLRRACELMMQTDLPLKQIAQMAGYEDPLYFSRLFKEHFGMPPSQYKEGIRI</sequence>
<reference evidence="5" key="1">
    <citation type="submission" date="2020-08" db="EMBL/GenBank/DDBJ databases">
        <title>Genome public.</title>
        <authorList>
            <person name="Liu C."/>
            <person name="Sun Q."/>
        </authorList>
    </citation>
    <scope>NUCLEOTIDE SEQUENCE</scope>
    <source>
        <strain evidence="5">NSJ-32</strain>
    </source>
</reference>
<dbReference type="SMART" id="SM00342">
    <property type="entry name" value="HTH_ARAC"/>
    <property type="match status" value="1"/>
</dbReference>
<accession>A0A926DPR7</accession>
<dbReference type="EMBL" id="JACRSQ010000005">
    <property type="protein sequence ID" value="MBC8542933.1"/>
    <property type="molecule type" value="Genomic_DNA"/>
</dbReference>
<dbReference type="InterPro" id="IPR014710">
    <property type="entry name" value="RmlC-like_jellyroll"/>
</dbReference>
<dbReference type="GO" id="GO:0003700">
    <property type="term" value="F:DNA-binding transcription factor activity"/>
    <property type="evidence" value="ECO:0007669"/>
    <property type="project" value="InterPro"/>
</dbReference>
<proteinExistence type="predicted"/>
<protein>
    <submittedName>
        <fullName evidence="5">Helix-turn-helix transcriptional regulator</fullName>
    </submittedName>
</protein>
<dbReference type="InterPro" id="IPR018062">
    <property type="entry name" value="HTH_AraC-typ_CS"/>
</dbReference>
<keyword evidence="3" id="KW-0804">Transcription</keyword>
<evidence type="ECO:0000256" key="3">
    <source>
        <dbReference type="ARBA" id="ARBA00023163"/>
    </source>
</evidence>
<dbReference type="PANTHER" id="PTHR43280">
    <property type="entry name" value="ARAC-FAMILY TRANSCRIPTIONAL REGULATOR"/>
    <property type="match status" value="1"/>
</dbReference>
<dbReference type="PROSITE" id="PS01124">
    <property type="entry name" value="HTH_ARAC_FAMILY_2"/>
    <property type="match status" value="1"/>
</dbReference>
<evidence type="ECO:0000256" key="2">
    <source>
        <dbReference type="ARBA" id="ARBA00023125"/>
    </source>
</evidence>
<dbReference type="PRINTS" id="PR00032">
    <property type="entry name" value="HTHARAC"/>
</dbReference>
<evidence type="ECO:0000259" key="4">
    <source>
        <dbReference type="PROSITE" id="PS01124"/>
    </source>
</evidence>
<keyword evidence="1" id="KW-0805">Transcription regulation</keyword>
<evidence type="ECO:0000256" key="1">
    <source>
        <dbReference type="ARBA" id="ARBA00023015"/>
    </source>
</evidence>
<dbReference type="Proteomes" id="UP000657006">
    <property type="component" value="Unassembled WGS sequence"/>
</dbReference>
<keyword evidence="2" id="KW-0238">DNA-binding</keyword>
<evidence type="ECO:0000313" key="6">
    <source>
        <dbReference type="Proteomes" id="UP000657006"/>
    </source>
</evidence>
<dbReference type="Gene3D" id="2.60.120.10">
    <property type="entry name" value="Jelly Rolls"/>
    <property type="match status" value="1"/>
</dbReference>
<dbReference type="Gene3D" id="1.10.10.60">
    <property type="entry name" value="Homeodomain-like"/>
    <property type="match status" value="2"/>
</dbReference>
<keyword evidence="6" id="KW-1185">Reference proteome</keyword>
<dbReference type="InterPro" id="IPR018060">
    <property type="entry name" value="HTH_AraC"/>
</dbReference>
<dbReference type="Pfam" id="PF12833">
    <property type="entry name" value="HTH_18"/>
    <property type="match status" value="1"/>
</dbReference>
<evidence type="ECO:0000313" key="5">
    <source>
        <dbReference type="EMBL" id="MBC8542933.1"/>
    </source>
</evidence>
<dbReference type="AlphaFoldDB" id="A0A926DPR7"/>
<dbReference type="InterPro" id="IPR020449">
    <property type="entry name" value="Tscrpt_reg_AraC-type_HTH"/>
</dbReference>